<dbReference type="EMBL" id="JAGFBS010000010">
    <property type="protein sequence ID" value="KAG6377132.1"/>
    <property type="molecule type" value="Genomic_DNA"/>
</dbReference>
<dbReference type="Proteomes" id="UP000683000">
    <property type="component" value="Unassembled WGS sequence"/>
</dbReference>
<dbReference type="AlphaFoldDB" id="A0A8I2YTK4"/>
<evidence type="ECO:0000313" key="2">
    <source>
        <dbReference type="Proteomes" id="UP000683000"/>
    </source>
</evidence>
<name>A0A8I2YTK4_9AGAM</name>
<proteinExistence type="predicted"/>
<organism evidence="1 2">
    <name type="scientific">Boletus reticuloceps</name>
    <dbReference type="NCBI Taxonomy" id="495285"/>
    <lineage>
        <taxon>Eukaryota</taxon>
        <taxon>Fungi</taxon>
        <taxon>Dikarya</taxon>
        <taxon>Basidiomycota</taxon>
        <taxon>Agaricomycotina</taxon>
        <taxon>Agaricomycetes</taxon>
        <taxon>Agaricomycetidae</taxon>
        <taxon>Boletales</taxon>
        <taxon>Boletineae</taxon>
        <taxon>Boletaceae</taxon>
        <taxon>Boletoideae</taxon>
        <taxon>Boletus</taxon>
    </lineage>
</organism>
<accession>A0A8I2YTK4</accession>
<gene>
    <name evidence="1" type="ORF">JVT61DRAFT_1183</name>
</gene>
<sequence>MSLRPLSPQPGPLLGCIQVSAYPSLRNKRSYDHAVDDFFADVKKRKVAPESCL</sequence>
<protein>
    <submittedName>
        <fullName evidence="1">Uncharacterized protein</fullName>
    </submittedName>
</protein>
<comment type="caution">
    <text evidence="1">The sequence shown here is derived from an EMBL/GenBank/DDBJ whole genome shotgun (WGS) entry which is preliminary data.</text>
</comment>
<keyword evidence="2" id="KW-1185">Reference proteome</keyword>
<evidence type="ECO:0000313" key="1">
    <source>
        <dbReference type="EMBL" id="KAG6377132.1"/>
    </source>
</evidence>
<reference evidence="1" key="1">
    <citation type="submission" date="2021-03" db="EMBL/GenBank/DDBJ databases">
        <title>Evolutionary innovations through gain and loss of genes in the ectomycorrhizal Boletales.</title>
        <authorList>
            <person name="Wu G."/>
            <person name="Miyauchi S."/>
            <person name="Morin E."/>
            <person name="Yang Z.-L."/>
            <person name="Xu J."/>
            <person name="Martin F.M."/>
        </authorList>
    </citation>
    <scope>NUCLEOTIDE SEQUENCE</scope>
    <source>
        <strain evidence="1">BR01</strain>
    </source>
</reference>